<evidence type="ECO:0000313" key="1">
    <source>
        <dbReference type="EMBL" id="KAG8631401.1"/>
    </source>
</evidence>
<dbReference type="EMBL" id="JAESVG020000001">
    <property type="protein sequence ID" value="KAG8631401.1"/>
    <property type="molecule type" value="Genomic_DNA"/>
</dbReference>
<dbReference type="AlphaFoldDB" id="A0A8K0LBI7"/>
<protein>
    <submittedName>
        <fullName evidence="1">Uncharacterized protein</fullName>
    </submittedName>
</protein>
<accession>A0A8K0LBI7</accession>
<evidence type="ECO:0000313" key="2">
    <source>
        <dbReference type="Proteomes" id="UP000809789"/>
    </source>
</evidence>
<gene>
    <name evidence="1" type="ORF">KVT40_000541</name>
</gene>
<organism evidence="1 2">
    <name type="scientific">Elsinoe batatas</name>
    <dbReference type="NCBI Taxonomy" id="2601811"/>
    <lineage>
        <taxon>Eukaryota</taxon>
        <taxon>Fungi</taxon>
        <taxon>Dikarya</taxon>
        <taxon>Ascomycota</taxon>
        <taxon>Pezizomycotina</taxon>
        <taxon>Dothideomycetes</taxon>
        <taxon>Dothideomycetidae</taxon>
        <taxon>Myriangiales</taxon>
        <taxon>Elsinoaceae</taxon>
        <taxon>Elsinoe</taxon>
    </lineage>
</organism>
<reference evidence="1" key="1">
    <citation type="submission" date="2021-07" db="EMBL/GenBank/DDBJ databases">
        <title>Elsinoe batatas strain:CRI-CJ2 Genome sequencing and assembly.</title>
        <authorList>
            <person name="Huang L."/>
        </authorList>
    </citation>
    <scope>NUCLEOTIDE SEQUENCE</scope>
    <source>
        <strain evidence="1">CRI-CJ2</strain>
    </source>
</reference>
<keyword evidence="2" id="KW-1185">Reference proteome</keyword>
<sequence length="107" mass="12218">MLQDKAESPFAICRTARGMMYVVGDISELPRIYLEALYRLPDKIIQLPNDRTGDMAQSPNSSLHHCHSCVPYRYSARPMLYVPLRSYLRDVPMVARCGQSAHSFRGE</sequence>
<proteinExistence type="predicted"/>
<dbReference type="Proteomes" id="UP000809789">
    <property type="component" value="Unassembled WGS sequence"/>
</dbReference>
<dbReference type="OrthoDB" id="10451222at2759"/>
<comment type="caution">
    <text evidence="1">The sequence shown here is derived from an EMBL/GenBank/DDBJ whole genome shotgun (WGS) entry which is preliminary data.</text>
</comment>
<name>A0A8K0LBI7_9PEZI</name>